<sequence length="308" mass="32913">MAKGGQVRTRLRLTPSQSTSSLTERDSVPPAEKVHLGCVASQATPGDASHSTVLPKGPLDDDWMQAPMASWRASPRCRCKGTPLGAQGTAQPLDFDIYVISDGGGRLGSQLGPDRDAYLSNSRLRAHDSLPLDWGHQKSDLKLHPTASHLCMEPPLTAHPPPPDFNDPTIPITSEGDSEDASLLVAHRAAERQGSIRTVPRRRAVRGLWVERASRRVEKPSARRGSLLPDGTRPLAGDCDRTDADSHGCTSISLAPPPSASSRNSDRNAAGLATAATVALRCIHVFTPPSRGLTSARVHDDPVDALRK</sequence>
<dbReference type="RefSeq" id="XP_009550130.1">
    <property type="nucleotide sequence ID" value="XM_009551835.1"/>
</dbReference>
<dbReference type="GeneID" id="20676471"/>
<organism evidence="2 3">
    <name type="scientific">Heterobasidion irregulare (strain TC 32-1)</name>
    <dbReference type="NCBI Taxonomy" id="747525"/>
    <lineage>
        <taxon>Eukaryota</taxon>
        <taxon>Fungi</taxon>
        <taxon>Dikarya</taxon>
        <taxon>Basidiomycota</taxon>
        <taxon>Agaricomycotina</taxon>
        <taxon>Agaricomycetes</taxon>
        <taxon>Russulales</taxon>
        <taxon>Bondarzewiaceae</taxon>
        <taxon>Heterobasidion</taxon>
        <taxon>Heterobasidion annosum species complex</taxon>
    </lineage>
</organism>
<feature type="region of interest" description="Disordered" evidence="1">
    <location>
        <begin position="216"/>
        <end position="268"/>
    </location>
</feature>
<dbReference type="KEGG" id="hir:HETIRDRAFT_454165"/>
<dbReference type="EMBL" id="KI925462">
    <property type="protein sequence ID" value="ETW78131.1"/>
    <property type="molecule type" value="Genomic_DNA"/>
</dbReference>
<dbReference type="InParanoid" id="W4JZ20"/>
<accession>W4JZ20</accession>
<feature type="region of interest" description="Disordered" evidence="1">
    <location>
        <begin position="289"/>
        <end position="308"/>
    </location>
</feature>
<feature type="compositionally biased region" description="Basic and acidic residues" evidence="1">
    <location>
        <begin position="23"/>
        <end position="35"/>
    </location>
</feature>
<evidence type="ECO:0000313" key="3">
    <source>
        <dbReference type="Proteomes" id="UP000030671"/>
    </source>
</evidence>
<dbReference type="HOGENOM" id="CLU_903314_0_0_1"/>
<feature type="compositionally biased region" description="Basic and acidic residues" evidence="1">
    <location>
        <begin position="297"/>
        <end position="308"/>
    </location>
</feature>
<keyword evidence="3" id="KW-1185">Reference proteome</keyword>
<evidence type="ECO:0000256" key="1">
    <source>
        <dbReference type="SAM" id="MobiDB-lite"/>
    </source>
</evidence>
<protein>
    <submittedName>
        <fullName evidence="2">Uncharacterized protein</fullName>
    </submittedName>
</protein>
<gene>
    <name evidence="2" type="ORF">HETIRDRAFT_454165</name>
</gene>
<dbReference type="AlphaFoldDB" id="W4JZ20"/>
<feature type="region of interest" description="Disordered" evidence="1">
    <location>
        <begin position="1"/>
        <end position="61"/>
    </location>
</feature>
<name>W4JZ20_HETIT</name>
<evidence type="ECO:0000313" key="2">
    <source>
        <dbReference type="EMBL" id="ETW78131.1"/>
    </source>
</evidence>
<reference evidence="2 3" key="1">
    <citation type="journal article" date="2012" name="New Phytol.">
        <title>Insight into trade-off between wood decay and parasitism from the genome of a fungal forest pathogen.</title>
        <authorList>
            <person name="Olson A."/>
            <person name="Aerts A."/>
            <person name="Asiegbu F."/>
            <person name="Belbahri L."/>
            <person name="Bouzid O."/>
            <person name="Broberg A."/>
            <person name="Canback B."/>
            <person name="Coutinho P.M."/>
            <person name="Cullen D."/>
            <person name="Dalman K."/>
            <person name="Deflorio G."/>
            <person name="van Diepen L.T."/>
            <person name="Dunand C."/>
            <person name="Duplessis S."/>
            <person name="Durling M."/>
            <person name="Gonthier P."/>
            <person name="Grimwood J."/>
            <person name="Fossdal C.G."/>
            <person name="Hansson D."/>
            <person name="Henrissat B."/>
            <person name="Hietala A."/>
            <person name="Himmelstrand K."/>
            <person name="Hoffmeister D."/>
            <person name="Hogberg N."/>
            <person name="James T.Y."/>
            <person name="Karlsson M."/>
            <person name="Kohler A."/>
            <person name="Kues U."/>
            <person name="Lee Y.H."/>
            <person name="Lin Y.C."/>
            <person name="Lind M."/>
            <person name="Lindquist E."/>
            <person name="Lombard V."/>
            <person name="Lucas S."/>
            <person name="Lunden K."/>
            <person name="Morin E."/>
            <person name="Murat C."/>
            <person name="Park J."/>
            <person name="Raffaello T."/>
            <person name="Rouze P."/>
            <person name="Salamov A."/>
            <person name="Schmutz J."/>
            <person name="Solheim H."/>
            <person name="Stahlberg J."/>
            <person name="Velez H."/>
            <person name="de Vries R.P."/>
            <person name="Wiebenga A."/>
            <person name="Woodward S."/>
            <person name="Yakovlev I."/>
            <person name="Garbelotto M."/>
            <person name="Martin F."/>
            <person name="Grigoriev I.V."/>
            <person name="Stenlid J."/>
        </authorList>
    </citation>
    <scope>NUCLEOTIDE SEQUENCE [LARGE SCALE GENOMIC DNA]</scope>
    <source>
        <strain evidence="2 3">TC 32-1</strain>
    </source>
</reference>
<feature type="compositionally biased region" description="Polar residues" evidence="1">
    <location>
        <begin position="41"/>
        <end position="52"/>
    </location>
</feature>
<dbReference type="Proteomes" id="UP000030671">
    <property type="component" value="Unassembled WGS sequence"/>
</dbReference>
<proteinExistence type="predicted"/>